<feature type="binding site" evidence="1">
    <location>
        <position position="58"/>
    </location>
    <ligand>
        <name>substrate</name>
    </ligand>
</feature>
<dbReference type="PANTHER" id="PTHR47623:SF1">
    <property type="entry name" value="OS09G0287300 PROTEIN"/>
    <property type="match status" value="1"/>
</dbReference>
<gene>
    <name evidence="2" type="ORF">MMIC_P1007</name>
</gene>
<sequence>MKKLMLMRHAKSSWSDFGTSDFDRELNARGMQDAPEMGRRLVAKAMVPDAFLVSTARRARATANLMVPELGFSVENIQFKDELYLASPAEMLKLIRQTSDHVQTLALLAHNPGITELTNRLAKTWINNIPTCGVAVLQFQIEQWQNIDNHAELLDFDYPKRVS</sequence>
<dbReference type="InterPro" id="IPR029033">
    <property type="entry name" value="His_PPase_superfam"/>
</dbReference>
<dbReference type="STRING" id="1921010.MMIC_P1007"/>
<dbReference type="Gene3D" id="3.40.50.1240">
    <property type="entry name" value="Phosphoglycerate mutase-like"/>
    <property type="match status" value="1"/>
</dbReference>
<dbReference type="AlphaFoldDB" id="A0A1L8CMB3"/>
<dbReference type="CDD" id="cd07040">
    <property type="entry name" value="HP"/>
    <property type="match status" value="1"/>
</dbReference>
<evidence type="ECO:0000313" key="2">
    <source>
        <dbReference type="EMBL" id="GAV20046.1"/>
    </source>
</evidence>
<evidence type="ECO:0000256" key="1">
    <source>
        <dbReference type="PIRSR" id="PIRSR613078-2"/>
    </source>
</evidence>
<dbReference type="InterPro" id="IPR013078">
    <property type="entry name" value="His_Pase_superF_clade-1"/>
</dbReference>
<dbReference type="EMBL" id="BDFD01000007">
    <property type="protein sequence ID" value="GAV20046.1"/>
    <property type="molecule type" value="Genomic_DNA"/>
</dbReference>
<protein>
    <submittedName>
        <fullName evidence="2">Phosphohistidine phosphatase</fullName>
    </submittedName>
</protein>
<evidence type="ECO:0000313" key="3">
    <source>
        <dbReference type="Proteomes" id="UP000231632"/>
    </source>
</evidence>
<name>A0A1L8CMB3_9PROT</name>
<dbReference type="RefSeq" id="WP_072659375.1">
    <property type="nucleotide sequence ID" value="NZ_BDFD01000007.1"/>
</dbReference>
<proteinExistence type="predicted"/>
<keyword evidence="3" id="KW-1185">Reference proteome</keyword>
<dbReference type="Proteomes" id="UP000231632">
    <property type="component" value="Unassembled WGS sequence"/>
</dbReference>
<dbReference type="OrthoDB" id="9781415at2"/>
<dbReference type="PANTHER" id="PTHR47623">
    <property type="entry name" value="OS09G0287300 PROTEIN"/>
    <property type="match status" value="1"/>
</dbReference>
<accession>A0A1L8CMB3</accession>
<comment type="caution">
    <text evidence="2">The sequence shown here is derived from an EMBL/GenBank/DDBJ whole genome shotgun (WGS) entry which is preliminary data.</text>
</comment>
<reference evidence="2 3" key="1">
    <citation type="journal article" date="2017" name="Arch. Microbiol.">
        <title>Mariprofundus micogutta sp. nov., a novel iron-oxidizing zetaproteobacterium isolated from a deep-sea hydrothermal field at the Bayonnaise knoll of the Izu-Ogasawara arc, and a description of Mariprofundales ord. nov. and Zetaproteobacteria classis nov.</title>
        <authorList>
            <person name="Makita H."/>
            <person name="Tanaka E."/>
            <person name="Mitsunobu S."/>
            <person name="Miyazaki M."/>
            <person name="Nunoura T."/>
            <person name="Uematsu K."/>
            <person name="Takaki Y."/>
            <person name="Nishi S."/>
            <person name="Shimamura S."/>
            <person name="Takai K."/>
        </authorList>
    </citation>
    <scope>NUCLEOTIDE SEQUENCE [LARGE SCALE GENOMIC DNA]</scope>
    <source>
        <strain evidence="2 3">ET2</strain>
    </source>
</reference>
<dbReference type="Pfam" id="PF00300">
    <property type="entry name" value="His_Phos_1"/>
    <property type="match status" value="1"/>
</dbReference>
<dbReference type="SUPFAM" id="SSF53254">
    <property type="entry name" value="Phosphoglycerate mutase-like"/>
    <property type="match status" value="1"/>
</dbReference>
<organism evidence="2 3">
    <name type="scientific">Mariprofundus micogutta</name>
    <dbReference type="NCBI Taxonomy" id="1921010"/>
    <lineage>
        <taxon>Bacteria</taxon>
        <taxon>Pseudomonadati</taxon>
        <taxon>Pseudomonadota</taxon>
        <taxon>Candidatius Mariprofundia</taxon>
        <taxon>Mariprofundales</taxon>
        <taxon>Mariprofundaceae</taxon>
        <taxon>Mariprofundus</taxon>
    </lineage>
</organism>